<keyword evidence="2" id="KW-0276">Fatty acid metabolism</keyword>
<evidence type="ECO:0000256" key="2">
    <source>
        <dbReference type="ARBA" id="ARBA00022832"/>
    </source>
</evidence>
<dbReference type="GO" id="GO:0004467">
    <property type="term" value="F:long-chain fatty acid-CoA ligase activity"/>
    <property type="evidence" value="ECO:0007669"/>
    <property type="project" value="UniProtKB-EC"/>
</dbReference>
<dbReference type="GO" id="GO:0005783">
    <property type="term" value="C:endoplasmic reticulum"/>
    <property type="evidence" value="ECO:0007669"/>
    <property type="project" value="TreeGrafter"/>
</dbReference>
<feature type="domain" description="AMP-dependent synthetase/ligase" evidence="5">
    <location>
        <begin position="12"/>
        <end position="385"/>
    </location>
</feature>
<evidence type="ECO:0000313" key="6">
    <source>
        <dbReference type="EMBL" id="KKN77200.1"/>
    </source>
</evidence>
<dbReference type="SUPFAM" id="SSF56801">
    <property type="entry name" value="Acetyl-CoA synthetase-like"/>
    <property type="match status" value="1"/>
</dbReference>
<name>A0A0F9T7L1_9ZZZZ</name>
<dbReference type="InterPro" id="IPR000873">
    <property type="entry name" value="AMP-dep_synth/lig_dom"/>
</dbReference>
<dbReference type="PANTHER" id="PTHR43272:SF32">
    <property type="entry name" value="AMP-DEPENDENT SYNTHETASE_LIGASE DOMAIN-CONTAINING PROTEIN"/>
    <property type="match status" value="1"/>
</dbReference>
<dbReference type="PROSITE" id="PS00455">
    <property type="entry name" value="AMP_BINDING"/>
    <property type="match status" value="1"/>
</dbReference>
<accession>A0A0F9T7L1</accession>
<reference evidence="6" key="1">
    <citation type="journal article" date="2015" name="Nature">
        <title>Complex archaea that bridge the gap between prokaryotes and eukaryotes.</title>
        <authorList>
            <person name="Spang A."/>
            <person name="Saw J.H."/>
            <person name="Jorgensen S.L."/>
            <person name="Zaremba-Niedzwiedzka K."/>
            <person name="Martijn J."/>
            <person name="Lind A.E."/>
            <person name="van Eijk R."/>
            <person name="Schleper C."/>
            <person name="Guy L."/>
            <person name="Ettema T.J."/>
        </authorList>
    </citation>
    <scope>NUCLEOTIDE SEQUENCE</scope>
</reference>
<keyword evidence="1" id="KW-0436">Ligase</keyword>
<dbReference type="EMBL" id="LAZR01000283">
    <property type="protein sequence ID" value="KKN77200.1"/>
    <property type="molecule type" value="Genomic_DNA"/>
</dbReference>
<dbReference type="Gene3D" id="3.40.50.12780">
    <property type="entry name" value="N-terminal domain of ligase-like"/>
    <property type="match status" value="1"/>
</dbReference>
<protein>
    <recommendedName>
        <fullName evidence="5">AMP-dependent synthetase/ligase domain-containing protein</fullName>
    </recommendedName>
</protein>
<evidence type="ECO:0000259" key="5">
    <source>
        <dbReference type="Pfam" id="PF00501"/>
    </source>
</evidence>
<dbReference type="InterPro" id="IPR020845">
    <property type="entry name" value="AMP-binding_CS"/>
</dbReference>
<dbReference type="GO" id="GO:0016020">
    <property type="term" value="C:membrane"/>
    <property type="evidence" value="ECO:0007669"/>
    <property type="project" value="TreeGrafter"/>
</dbReference>
<proteinExistence type="predicted"/>
<keyword evidence="3" id="KW-0443">Lipid metabolism</keyword>
<dbReference type="InterPro" id="IPR045851">
    <property type="entry name" value="AMP-bd_C_sf"/>
</dbReference>
<evidence type="ECO:0000256" key="1">
    <source>
        <dbReference type="ARBA" id="ARBA00022598"/>
    </source>
</evidence>
<dbReference type="Pfam" id="PF00501">
    <property type="entry name" value="AMP-binding"/>
    <property type="match status" value="1"/>
</dbReference>
<dbReference type="Pfam" id="PF23562">
    <property type="entry name" value="AMP-binding_C_3"/>
    <property type="match status" value="1"/>
</dbReference>
<gene>
    <name evidence="6" type="ORF">LCGC14_0362920</name>
</gene>
<organism evidence="6">
    <name type="scientific">marine sediment metagenome</name>
    <dbReference type="NCBI Taxonomy" id="412755"/>
    <lineage>
        <taxon>unclassified sequences</taxon>
        <taxon>metagenomes</taxon>
        <taxon>ecological metagenomes</taxon>
    </lineage>
</organism>
<dbReference type="AlphaFoldDB" id="A0A0F9T7L1"/>
<sequence length="557" mass="61561">MNETLQLPLACFEHWLSRQPDKVWLRQPVAGVWHDFTWRQVDQQARRLASALLALGCAPGDRVAILAKNCAEWFITDLGIQIAGLVSVPLYPMQSTESIAYVLEHAQCRVIIVGKLDDPERMAEGIGEHITRIAMPYPTMAAPHDWHSLLADHPPLVDGAVQHADQLLSILYTSGTTGAPKGVMLSAGAMAYSSSRVTVELGMGPEDRFFSYLPLSHTAERFLVQFNSLYSGGTVAFAESLDSFADDLRRTRPTVFFSVPRLWTRFQQGVLEKLPAHKLDRLLGIPLVGRLVARRIRQQLGLDQARVMVSGAAAISPGLLAWYQRLGMTLCEGYGMTEHFAYGCFNRPGQVRFGTVGRPLPGLEVRIADDGEILLRSPTLMQGYYFDLEKSSEALRDGWLHTGDQGELDADGYLRITGRIKDIFKTSKGKYVAPAHIEGEIAKCSWVEQVCLMGSNLDQPVALIELSPLASQQPRAQLVAELHASLAQLNGQLAAHERISHYLLVSDSWNVDNGCMTPTMKIRRNVLEARYAALLSQLPTGTPIIWQDDLEPAGTAI</sequence>
<dbReference type="Gene3D" id="3.30.300.30">
    <property type="match status" value="1"/>
</dbReference>
<dbReference type="InterPro" id="IPR042099">
    <property type="entry name" value="ANL_N_sf"/>
</dbReference>
<evidence type="ECO:0000256" key="3">
    <source>
        <dbReference type="ARBA" id="ARBA00023098"/>
    </source>
</evidence>
<comment type="caution">
    <text evidence="6">The sequence shown here is derived from an EMBL/GenBank/DDBJ whole genome shotgun (WGS) entry which is preliminary data.</text>
</comment>
<comment type="catalytic activity">
    <reaction evidence="4">
        <text>a long-chain fatty acid + ATP + CoA = a long-chain fatty acyl-CoA + AMP + diphosphate</text>
        <dbReference type="Rhea" id="RHEA:15421"/>
        <dbReference type="ChEBI" id="CHEBI:30616"/>
        <dbReference type="ChEBI" id="CHEBI:33019"/>
        <dbReference type="ChEBI" id="CHEBI:57287"/>
        <dbReference type="ChEBI" id="CHEBI:57560"/>
        <dbReference type="ChEBI" id="CHEBI:83139"/>
        <dbReference type="ChEBI" id="CHEBI:456215"/>
        <dbReference type="EC" id="6.2.1.3"/>
    </reaction>
    <physiologicalReaction direction="left-to-right" evidence="4">
        <dbReference type="Rhea" id="RHEA:15422"/>
    </physiologicalReaction>
</comment>
<dbReference type="PANTHER" id="PTHR43272">
    <property type="entry name" value="LONG-CHAIN-FATTY-ACID--COA LIGASE"/>
    <property type="match status" value="1"/>
</dbReference>
<evidence type="ECO:0000256" key="4">
    <source>
        <dbReference type="ARBA" id="ARBA00024484"/>
    </source>
</evidence>